<dbReference type="SUPFAM" id="SSF52540">
    <property type="entry name" value="P-loop containing nucleoside triphosphate hydrolases"/>
    <property type="match status" value="1"/>
</dbReference>
<dbReference type="HOGENOM" id="CLU_456075_0_0_2"/>
<dbReference type="InterPro" id="IPR027417">
    <property type="entry name" value="P-loop_NTPase"/>
</dbReference>
<dbReference type="GeneID" id="7171217"/>
<evidence type="ECO:0000313" key="5">
    <source>
        <dbReference type="Proteomes" id="UP000006903"/>
    </source>
</evidence>
<evidence type="ECO:0000256" key="2">
    <source>
        <dbReference type="ARBA" id="ARBA00022840"/>
    </source>
</evidence>
<accession>B8D5S0</accession>
<sequence length="598" mass="67726">MSVTRKEAWLRAGDLLLRIRRSGEKATVTVLTYSGGSAVVVARVLVEPGSNVKGRIPDPRVESIVSQVVESFIPRWDEVYEVKEAKDVAELYFRTPYKGPRPHASPSEELATTVAEMIKQRHIIKTFAHESSIVDIYCFSEGYYKPCRNELLMEIGSLATSMELLKKKFDKDFVDEVLYKVAGGTLSQVTWDYNFIVFENKLFDWRVFLKTENLVEAVKDPDPEIVVMHRIPNPIDLDAWRAVRPGLQQYIPPKNCSDLVALLRQLAPATYSYLYSLAYVAGASQDFIESRICFLVQMVGRMMLPGYRVNGVIVEKLKNVFALLGKTNTGKSTFLQDYTGDVVLGKENYRITDLARLTSLDPEDRLREFHDLRGTLMVIHPDIGRKSRVSDWSIIRDVSGGDRIKARGLYKDSYEYYPSFKIAISSNDPPPIGEEGEALKALLQRFKVFETWNTFTGKTLDIEPLEAEVSRAVIAYLYGAYLVLKAGWACTGVSDIEDAWLRYSEPIYRYIIEMIERGVLVRGGEINTGDLYSLLSKFIKCRSRESEEEDYEEEGSALPPQDVVTKKLKKWSAKLGIAVKHKERGNVIIGLSKGKPPC</sequence>
<evidence type="ECO:0000313" key="4">
    <source>
        <dbReference type="EMBL" id="ACL11451.1"/>
    </source>
</evidence>
<feature type="domain" description="SF3 helicase" evidence="3">
    <location>
        <begin position="290"/>
        <end position="464"/>
    </location>
</feature>
<dbReference type="InterPro" id="IPR014015">
    <property type="entry name" value="Helicase_SF3_DNA-vir"/>
</dbReference>
<dbReference type="STRING" id="490899.DKAM_1125"/>
<dbReference type="GO" id="GO:0005524">
    <property type="term" value="F:ATP binding"/>
    <property type="evidence" value="ECO:0007669"/>
    <property type="project" value="UniProtKB-KW"/>
</dbReference>
<dbReference type="KEGG" id="dka:DKAM_1125"/>
<dbReference type="Pfam" id="PF19263">
    <property type="entry name" value="DUF5906"/>
    <property type="match status" value="1"/>
</dbReference>
<dbReference type="Proteomes" id="UP000006903">
    <property type="component" value="Chromosome"/>
</dbReference>
<dbReference type="Gene3D" id="3.40.50.300">
    <property type="entry name" value="P-loop containing nucleotide triphosphate hydrolases"/>
    <property type="match status" value="1"/>
</dbReference>
<keyword evidence="2" id="KW-0067">ATP-binding</keyword>
<proteinExistence type="predicted"/>
<gene>
    <name evidence="4" type="ordered locus">DKAM_1125</name>
</gene>
<dbReference type="EMBL" id="CP001140">
    <property type="protein sequence ID" value="ACL11451.1"/>
    <property type="molecule type" value="Genomic_DNA"/>
</dbReference>
<dbReference type="InterPro" id="IPR045455">
    <property type="entry name" value="NrS-1_pol-like_helicase"/>
</dbReference>
<organism evidence="4 5">
    <name type="scientific">Desulfurococcus amylolyticus (strain DSM 18924 / JCM 16383 / VKM B-2413 / 1221n)</name>
    <name type="common">Desulfurococcus kamchatkensis</name>
    <dbReference type="NCBI Taxonomy" id="490899"/>
    <lineage>
        <taxon>Archaea</taxon>
        <taxon>Thermoproteota</taxon>
        <taxon>Thermoprotei</taxon>
        <taxon>Desulfurococcales</taxon>
        <taxon>Desulfurococcaceae</taxon>
        <taxon>Desulfurococcus</taxon>
    </lineage>
</organism>
<dbReference type="AlphaFoldDB" id="B8D5S0"/>
<dbReference type="RefSeq" id="WP_012608792.1">
    <property type="nucleotide sequence ID" value="NC_011766.1"/>
</dbReference>
<dbReference type="PROSITE" id="PS51206">
    <property type="entry name" value="SF3_HELICASE_1"/>
    <property type="match status" value="1"/>
</dbReference>
<reference evidence="4 5" key="1">
    <citation type="journal article" date="2009" name="J. Bacteriol.">
        <title>Complete genome sequence of the anaerobic, protein-degrading hyperthermophilic crenarchaeon Desulfurococcus kamchatkensis.</title>
        <authorList>
            <person name="Ravin N.V."/>
            <person name="Mardanov A.V."/>
            <person name="Beletsky A.V."/>
            <person name="Kublanov I.V."/>
            <person name="Kolganova T.V."/>
            <person name="Lebedinsky A.V."/>
            <person name="Chernyh N.A."/>
            <person name="Bonch-Osmolovskaya E.A."/>
            <person name="Skryabin K.G."/>
        </authorList>
    </citation>
    <scope>NUCLEOTIDE SEQUENCE [LARGE SCALE GENOMIC DNA]</scope>
    <source>
        <strain evidence="5">DSM 18924 / JCM 16383 / VKM B-2413 / 1221n</strain>
    </source>
</reference>
<evidence type="ECO:0000259" key="3">
    <source>
        <dbReference type="PROSITE" id="PS51206"/>
    </source>
</evidence>
<dbReference type="eggNOG" id="arCOG06914">
    <property type="taxonomic scope" value="Archaea"/>
</dbReference>
<name>B8D5S0_DESA1</name>
<keyword evidence="1" id="KW-0547">Nucleotide-binding</keyword>
<protein>
    <submittedName>
        <fullName evidence="4">Primase</fullName>
    </submittedName>
</protein>
<evidence type="ECO:0000256" key="1">
    <source>
        <dbReference type="ARBA" id="ARBA00022741"/>
    </source>
</evidence>